<comment type="caution">
    <text evidence="1">The sequence shown here is derived from an EMBL/GenBank/DDBJ whole genome shotgun (WGS) entry which is preliminary data.</text>
</comment>
<accession>A0A6M1RUM1</accession>
<evidence type="ECO:0000313" key="2">
    <source>
        <dbReference type="Proteomes" id="UP000477849"/>
    </source>
</evidence>
<name>A0A6M1RUM1_9HYPH</name>
<dbReference type="AlphaFoldDB" id="A0A6M1RUM1"/>
<dbReference type="EMBL" id="JAAKZH010000001">
    <property type="protein sequence ID" value="NGO62523.1"/>
    <property type="molecule type" value="Genomic_DNA"/>
</dbReference>
<dbReference type="Proteomes" id="UP000477849">
    <property type="component" value="Unassembled WGS sequence"/>
</dbReference>
<organism evidence="1 2">
    <name type="scientific">Rhizobium daejeonense</name>
    <dbReference type="NCBI Taxonomy" id="240521"/>
    <lineage>
        <taxon>Bacteria</taxon>
        <taxon>Pseudomonadati</taxon>
        <taxon>Pseudomonadota</taxon>
        <taxon>Alphaproteobacteria</taxon>
        <taxon>Hyphomicrobiales</taxon>
        <taxon>Rhizobiaceae</taxon>
        <taxon>Rhizobium/Agrobacterium group</taxon>
        <taxon>Rhizobium</taxon>
    </lineage>
</organism>
<protein>
    <submittedName>
        <fullName evidence="1">Uncharacterized protein</fullName>
    </submittedName>
</protein>
<proteinExistence type="predicted"/>
<dbReference type="RefSeq" id="WP_163900301.1">
    <property type="nucleotide sequence ID" value="NZ_CP048427.1"/>
</dbReference>
<keyword evidence="2" id="KW-1185">Reference proteome</keyword>
<evidence type="ECO:0000313" key="1">
    <source>
        <dbReference type="EMBL" id="NGO62523.1"/>
    </source>
</evidence>
<sequence>MTYVMPDGFLRLYRWKSGTVALSMRFLTALVRRRELMPEHLMRDIGLMDGHLTPGGGKERYDHDTWSVVRDPPRYL</sequence>
<reference evidence="1 2" key="1">
    <citation type="submission" date="2020-02" db="EMBL/GenBank/DDBJ databases">
        <title>Genome sequence of the type strain CCBAU10050 of Rhizobium daejeonense.</title>
        <authorList>
            <person name="Gao J."/>
            <person name="Sun J."/>
        </authorList>
    </citation>
    <scope>NUCLEOTIDE SEQUENCE [LARGE SCALE GENOMIC DNA]</scope>
    <source>
        <strain evidence="1 2">CCBAU10050</strain>
    </source>
</reference>
<gene>
    <name evidence="1" type="ORF">G6N76_02470</name>
</gene>